<feature type="compositionally biased region" description="Polar residues" evidence="1">
    <location>
        <begin position="193"/>
        <end position="207"/>
    </location>
</feature>
<feature type="region of interest" description="Disordered" evidence="1">
    <location>
        <begin position="191"/>
        <end position="263"/>
    </location>
</feature>
<dbReference type="KEGG" id="ssck:SPSK_02535"/>
<dbReference type="GeneID" id="27664681"/>
<evidence type="ECO:0000256" key="1">
    <source>
        <dbReference type="SAM" id="MobiDB-lite"/>
    </source>
</evidence>
<dbReference type="OrthoDB" id="5578001at2759"/>
<proteinExistence type="predicted"/>
<dbReference type="AlphaFoldDB" id="A0A0F2MEJ6"/>
<sequence>MAEVVRPLDPRDIVAPLLPSLPVAAIASQPASGVLPLLSPILRQRVQFLSASSSEPWIRLLSYDPAKAAKLAEIARSARLEPHPVSGEIEIDWDSSTGDHVETRYKRLDVETLQALVLLRDLDLVFRLVHCAGDEQGAGPAGGSSGWRVGEVSVPDVPDAFASFGGHATVAEAEGAFSAGAGAATALAAGTANPTNNIPALSNANSTTDDDDEDDDYWARYDATPARTPAVKRSPAPPSIRQATHNKDSSSYAGHDPSSHHPNAEAEDAYFAQYDTVQPAMDSHDPDEVVDGEEGQSGLTGGVTAGLIRSHNLGQQAAAAAAAAAASSGALAPAPEHAVVDDAYEVDHERLANLVHPRPASASSHGSSSLGGAGGSGGSAVIVSKLEASAGRQEQSEFGVKQHVSRSIKSLYMLARASGIDRDEFEQLVKTELDMLSMLEE</sequence>
<gene>
    <name evidence="2" type="ORF">SPSK_02535</name>
</gene>
<protein>
    <submittedName>
        <fullName evidence="2">Uncharacterized protein</fullName>
    </submittedName>
</protein>
<dbReference type="Proteomes" id="UP000033710">
    <property type="component" value="Unassembled WGS sequence"/>
</dbReference>
<dbReference type="VEuPathDB" id="FungiDB:SPSK_02535"/>
<reference evidence="2 3" key="2">
    <citation type="journal article" date="2015" name="Eukaryot. Cell">
        <title>Asexual propagation of a virulent clone complex in a human and feline outbreak of sporotrichosis.</title>
        <authorList>
            <person name="Teixeira Mde M."/>
            <person name="Rodrigues A.M."/>
            <person name="Tsui C.K."/>
            <person name="de Almeida L.G."/>
            <person name="Van Diepeningen A.D."/>
            <person name="van den Ende B.G."/>
            <person name="Fernandes G.F."/>
            <person name="Kano R."/>
            <person name="Hamelin R.C."/>
            <person name="Lopes-Bezerra L.M."/>
            <person name="Vasconcelos A.T."/>
            <person name="de Hoog S."/>
            <person name="de Camargo Z.P."/>
            <person name="Felipe M.S."/>
        </authorList>
    </citation>
    <scope>NUCLEOTIDE SEQUENCE [LARGE SCALE GENOMIC DNA]</scope>
    <source>
        <strain evidence="2 3">1099-18</strain>
    </source>
</reference>
<comment type="caution">
    <text evidence="2">The sequence shown here is derived from an EMBL/GenBank/DDBJ whole genome shotgun (WGS) entry which is preliminary data.</text>
</comment>
<accession>A0A0F2MEJ6</accession>
<reference evidence="2 3" key="1">
    <citation type="journal article" date="2014" name="BMC Genomics">
        <title>Comparative genomics of the major fungal agents of human and animal Sporotrichosis: Sporothrix schenckii and Sporothrix brasiliensis.</title>
        <authorList>
            <person name="Teixeira M.M."/>
            <person name="de Almeida L.G."/>
            <person name="Kubitschek-Barreira P."/>
            <person name="Alves F.L."/>
            <person name="Kioshima E.S."/>
            <person name="Abadio A.K."/>
            <person name="Fernandes L."/>
            <person name="Derengowski L.S."/>
            <person name="Ferreira K.S."/>
            <person name="Souza R.C."/>
            <person name="Ruiz J.C."/>
            <person name="de Andrade N.C."/>
            <person name="Paes H.C."/>
            <person name="Nicola A.M."/>
            <person name="Albuquerque P."/>
            <person name="Gerber A.L."/>
            <person name="Martins V.P."/>
            <person name="Peconick L.D."/>
            <person name="Neto A.V."/>
            <person name="Chaucanez C.B."/>
            <person name="Silva P.A."/>
            <person name="Cunha O.L."/>
            <person name="de Oliveira F.F."/>
            <person name="dos Santos T.C."/>
            <person name="Barros A.L."/>
            <person name="Soares M.A."/>
            <person name="de Oliveira L.M."/>
            <person name="Marini M.M."/>
            <person name="Villalobos-Duno H."/>
            <person name="Cunha M.M."/>
            <person name="de Hoog S."/>
            <person name="da Silveira J.F."/>
            <person name="Henrissat B."/>
            <person name="Nino-Vega G.A."/>
            <person name="Cisalpino P.S."/>
            <person name="Mora-Montes H.M."/>
            <person name="Almeida S.R."/>
            <person name="Stajich J.E."/>
            <person name="Lopes-Bezerra L.M."/>
            <person name="Vasconcelos A.T."/>
            <person name="Felipe M.S."/>
        </authorList>
    </citation>
    <scope>NUCLEOTIDE SEQUENCE [LARGE SCALE GENOMIC DNA]</scope>
    <source>
        <strain evidence="2 3">1099-18</strain>
    </source>
</reference>
<evidence type="ECO:0000313" key="3">
    <source>
        <dbReference type="Proteomes" id="UP000033710"/>
    </source>
</evidence>
<evidence type="ECO:0000313" key="2">
    <source>
        <dbReference type="EMBL" id="KJR86581.1"/>
    </source>
</evidence>
<dbReference type="EMBL" id="AXCR01000006">
    <property type="protein sequence ID" value="KJR86581.1"/>
    <property type="molecule type" value="Genomic_DNA"/>
</dbReference>
<organism evidence="2 3">
    <name type="scientific">Sporothrix schenckii 1099-18</name>
    <dbReference type="NCBI Taxonomy" id="1397361"/>
    <lineage>
        <taxon>Eukaryota</taxon>
        <taxon>Fungi</taxon>
        <taxon>Dikarya</taxon>
        <taxon>Ascomycota</taxon>
        <taxon>Pezizomycotina</taxon>
        <taxon>Sordariomycetes</taxon>
        <taxon>Sordariomycetidae</taxon>
        <taxon>Ophiostomatales</taxon>
        <taxon>Ophiostomataceae</taxon>
        <taxon>Sporothrix</taxon>
    </lineage>
</organism>
<dbReference type="RefSeq" id="XP_016589257.1">
    <property type="nucleotide sequence ID" value="XM_016729404.1"/>
</dbReference>
<name>A0A0F2MEJ6_SPOSC</name>
<feature type="region of interest" description="Disordered" evidence="1">
    <location>
        <begin position="279"/>
        <end position="303"/>
    </location>
</feature>